<gene>
    <name evidence="1" type="ORF">AVDCRST_MAG10-3565</name>
</gene>
<accession>A0A6J4JEV9</accession>
<sequence>MIRRRVKRARGGGFELRIPADERELLRSVGPQLREVLVREAAGAQQGEDSAVARLFPVAYPDDEDRQTEYRLLVHDELLSSHLGALAVLEETADSERLDEDQLLAWMRALNHVRLVLGTRLDVTEDGDERPTSPRDPRTPAFAVYDYLTYLQGEIIEALSG</sequence>
<proteinExistence type="predicted"/>
<name>A0A6J4JEV9_9ACTN</name>
<evidence type="ECO:0000313" key="1">
    <source>
        <dbReference type="EMBL" id="CAA9275397.1"/>
    </source>
</evidence>
<dbReference type="Pfam" id="PF09438">
    <property type="entry name" value="DUF2017"/>
    <property type="match status" value="1"/>
</dbReference>
<protein>
    <submittedName>
        <fullName evidence="1">Uncharacterized protein</fullName>
    </submittedName>
</protein>
<dbReference type="EMBL" id="CADCTB010000213">
    <property type="protein sequence ID" value="CAA9275397.1"/>
    <property type="molecule type" value="Genomic_DNA"/>
</dbReference>
<organism evidence="1">
    <name type="scientific">uncultured Acidimicrobiales bacterium</name>
    <dbReference type="NCBI Taxonomy" id="310071"/>
    <lineage>
        <taxon>Bacteria</taxon>
        <taxon>Bacillati</taxon>
        <taxon>Actinomycetota</taxon>
        <taxon>Acidimicrobiia</taxon>
        <taxon>Acidimicrobiales</taxon>
        <taxon>environmental samples</taxon>
    </lineage>
</organism>
<dbReference type="AlphaFoldDB" id="A0A6J4JEV9"/>
<reference evidence="1" key="1">
    <citation type="submission" date="2020-02" db="EMBL/GenBank/DDBJ databases">
        <authorList>
            <person name="Meier V. D."/>
        </authorList>
    </citation>
    <scope>NUCLEOTIDE SEQUENCE</scope>
    <source>
        <strain evidence="1">AVDCRST_MAG10</strain>
    </source>
</reference>
<dbReference type="InterPro" id="IPR018561">
    <property type="entry name" value="AosR"/>
</dbReference>